<keyword evidence="1" id="KW-1133">Transmembrane helix</keyword>
<keyword evidence="1" id="KW-0472">Membrane</keyword>
<reference evidence="2 3" key="1">
    <citation type="journal article" date="2002" name="Nat. Biotechnol.">
        <title>Genome sequence of the dissimilatory metal ion-reducing bacterium Shewanella oneidensis.</title>
        <authorList>
            <person name="Heidelberg J.F."/>
            <person name="Paulsen I.T."/>
            <person name="Nelson K.E."/>
            <person name="Gaidos E.J."/>
            <person name="Nelson W.C."/>
            <person name="Read T.D."/>
            <person name="Eisen J.A."/>
            <person name="Seshadri R."/>
            <person name="Ward N."/>
            <person name="Methe B."/>
            <person name="Clayton R.A."/>
            <person name="Meyer T."/>
            <person name="Tsapin A."/>
            <person name="Scott J."/>
            <person name="Beanan M."/>
            <person name="Brinkac L."/>
            <person name="Daugherty S."/>
            <person name="DeBoy R.T."/>
            <person name="Dodson R.J."/>
            <person name="Durkin A.S."/>
            <person name="Haft D.H."/>
            <person name="Kolonay J.F."/>
            <person name="Madupu R."/>
            <person name="Peterson J.D."/>
            <person name="Umayam L.A."/>
            <person name="White O."/>
            <person name="Wolf A.M."/>
            <person name="Vamathevan J."/>
            <person name="Weidman J."/>
            <person name="Impraim M."/>
            <person name="Lee K."/>
            <person name="Berry K."/>
            <person name="Lee C."/>
            <person name="Mueller J."/>
            <person name="Khouri H."/>
            <person name="Gill J."/>
            <person name="Utterback T.R."/>
            <person name="McDonald L.A."/>
            <person name="Feldblyum T.V."/>
            <person name="Smith H.O."/>
            <person name="Venter J.C."/>
            <person name="Nealson K.H."/>
            <person name="Fraser C.M."/>
        </authorList>
    </citation>
    <scope>NUCLEOTIDE SEQUENCE [LARGE SCALE GENOMIC DNA]</scope>
    <source>
        <strain evidence="3">ATCC 700550 / JCM 31522 / CIP 106686 / LMG 19005 / NCIMB 14063 / MR-1</strain>
    </source>
</reference>
<dbReference type="KEGG" id="son:SO_A0183"/>
<organism evidence="2 3">
    <name type="scientific">Shewanella oneidensis (strain ATCC 700550 / JCM 31522 / CIP 106686 / LMG 19005 / NCIMB 14063 / MR-1)</name>
    <dbReference type="NCBI Taxonomy" id="211586"/>
    <lineage>
        <taxon>Bacteria</taxon>
        <taxon>Pseudomonadati</taxon>
        <taxon>Pseudomonadota</taxon>
        <taxon>Gammaproteobacteria</taxon>
        <taxon>Alteromonadales</taxon>
        <taxon>Shewanellaceae</taxon>
        <taxon>Shewanella</taxon>
    </lineage>
</organism>
<dbReference type="BioCyc" id="SONE211586:G1GMP-4559-MONOMER"/>
<sequence length="84" mass="9396">MKTMSKKTFSIVGITATILLHFIIMTVVLTLVLLNIKYGAEADLMSTESFYLVDSIYGMVHLLYFSSLISFVVFFCLLSLFPSG</sequence>
<geneLocation type="plasmid" evidence="2 3">
    <name>megaplasmid</name>
</geneLocation>
<feature type="transmembrane region" description="Helical" evidence="1">
    <location>
        <begin position="56"/>
        <end position="81"/>
    </location>
</feature>
<keyword evidence="1" id="KW-0812">Transmembrane</keyword>
<dbReference type="EMBL" id="AE014300">
    <property type="protein sequence ID" value="ABI26431.1"/>
    <property type="molecule type" value="Genomic_DNA"/>
</dbReference>
<evidence type="ECO:0000256" key="1">
    <source>
        <dbReference type="SAM" id="Phobius"/>
    </source>
</evidence>
<name>Q0KHM4_SHEON</name>
<evidence type="ECO:0000313" key="3">
    <source>
        <dbReference type="Proteomes" id="UP000008186"/>
    </source>
</evidence>
<keyword evidence="2" id="KW-0614">Plasmid</keyword>
<protein>
    <submittedName>
        <fullName evidence="2">Uncharacterized protein</fullName>
    </submittedName>
</protein>
<gene>
    <name evidence="2" type="ordered locus">SO_A0183</name>
</gene>
<proteinExistence type="predicted"/>
<evidence type="ECO:0000313" key="2">
    <source>
        <dbReference type="EMBL" id="ABI26431.1"/>
    </source>
</evidence>
<dbReference type="Proteomes" id="UP000008186">
    <property type="component" value="Plasmid megaplasmid"/>
</dbReference>
<dbReference type="HOGENOM" id="CLU_2525696_0_0_6"/>
<keyword evidence="3" id="KW-1185">Reference proteome</keyword>
<feature type="transmembrane region" description="Helical" evidence="1">
    <location>
        <begin position="12"/>
        <end position="36"/>
    </location>
</feature>
<dbReference type="AlphaFoldDB" id="Q0KHM4"/>
<accession>Q0KHM4</accession>